<protein>
    <recommendedName>
        <fullName evidence="2">VWFA domain-containing protein</fullName>
    </recommendedName>
</protein>
<dbReference type="SUPFAM" id="SSF53300">
    <property type="entry name" value="vWA-like"/>
    <property type="match status" value="1"/>
</dbReference>
<dbReference type="PANTHER" id="PTHR34706">
    <property type="entry name" value="SLR1338 PROTEIN"/>
    <property type="match status" value="1"/>
</dbReference>
<sequence length="881" mass="95188">MADDHTVTVAVSFQYSEGGLLLLRTVYLFHKASLFNFQNLLSDEMYTYSHNYPEVPPPAYNAAPGHSPSSNEMLSPNPTHATPVSPEVTGLSQQQNGIIAGSSEYIAPPLQQPMGAAPYVAQNQAFSPSPLTSPEMQNVQPAQEREQQHQQQHNSEHQQQIHQVPQANDLGGETTKSLHQSDLETQPQPGLETHPTMDAKYLSEGQQQEQQPHGQQENMAYPGTGVYQTAIPLTDLGRVNAPVDCPRCNVRGLTEVEAVSGGFTQQINMGLASKLQAAGPAPGGYPGGPPPAQQYGAPPPQGGQYGQPPAQAGRGGGYPGQPGYQAYPAYPGSGPPLIPPNKPNASPYPPQNSYAPPPPQSPFAPSPYGRPQQPQQPQQSQYGQPPQQAQYGQPPPQSPYNQPQQPQYGQQQQQYGQPQQAYGQPPQTYGQQQQSYGQPPQAYGQPPQAYGQPPQAYGQQQQPYGQQQQPYGQPPASGGQQQAFGYGQPGQAPPQQGGYPPQGQPGYPPQGQAPGGQYGAPPAGPAQVAGFKQALQQCIQEKQLQSFYPPNSPALDQLAQKAAQAIGPLCQRWHIQPEIGNDLVKLGLYDIVIYIDDSGSMQFEEGGERIKDLRLILERVASVATIFDDDGISLRFMNARYPEQSLENIRTEQQIDALMRNAQFKGLTPMGTELRAKVIDGIIVPKVQQRQYRKPTLVITITDGQPAGEAPNTVFDTIKYAAQVVSQAHGPGGVSFQFAQVGNDQKAREFLGKLDEDPSIGQLVDCTSNYENESEEMQKQGVNLTPDLWIVKLLLGSIDSSYDLLDETQGGAPPQQGYGGPPQQYGQPPQQQYGQPPQQQQYGAPPPQGQYGQPPQQQYGAPGGYGQPPQGGRGAPAPPRY</sequence>
<feature type="region of interest" description="Disordered" evidence="1">
    <location>
        <begin position="202"/>
        <end position="221"/>
    </location>
</feature>
<feature type="compositionally biased region" description="Polar residues" evidence="1">
    <location>
        <begin position="67"/>
        <end position="82"/>
    </location>
</feature>
<dbReference type="PROSITE" id="PS50234">
    <property type="entry name" value="VWFA"/>
    <property type="match status" value="1"/>
</dbReference>
<dbReference type="InterPro" id="IPR036465">
    <property type="entry name" value="vWFA_dom_sf"/>
</dbReference>
<feature type="compositionally biased region" description="Low complexity" evidence="1">
    <location>
        <begin position="366"/>
        <end position="392"/>
    </location>
</feature>
<feature type="compositionally biased region" description="Gly residues" evidence="1">
    <location>
        <begin position="861"/>
        <end position="874"/>
    </location>
</feature>
<feature type="compositionally biased region" description="Low complexity" evidence="1">
    <location>
        <begin position="399"/>
        <end position="501"/>
    </location>
</feature>
<reference evidence="3 4" key="1">
    <citation type="submission" date="2019-07" db="EMBL/GenBank/DDBJ databases">
        <title>Venturia inaequalis Genome Resource.</title>
        <authorList>
            <person name="Lichtner F.J."/>
        </authorList>
    </citation>
    <scope>NUCLEOTIDE SEQUENCE [LARGE SCALE GENOMIC DNA]</scope>
    <source>
        <strain evidence="3 4">DMI_063113</strain>
    </source>
</reference>
<dbReference type="PANTHER" id="PTHR34706:SF2">
    <property type="entry name" value="RFEF"/>
    <property type="match status" value="1"/>
</dbReference>
<proteinExistence type="predicted"/>
<feature type="compositionally biased region" description="Pro residues" evidence="1">
    <location>
        <begin position="287"/>
        <end position="301"/>
    </location>
</feature>
<feature type="compositionally biased region" description="Pro residues" evidence="1">
    <location>
        <begin position="333"/>
        <end position="365"/>
    </location>
</feature>
<dbReference type="EMBL" id="WNWR01000041">
    <property type="protein sequence ID" value="KAE9992991.1"/>
    <property type="molecule type" value="Genomic_DNA"/>
</dbReference>
<organism evidence="3 4">
    <name type="scientific">Venturia inaequalis</name>
    <name type="common">Apple scab fungus</name>
    <dbReference type="NCBI Taxonomy" id="5025"/>
    <lineage>
        <taxon>Eukaryota</taxon>
        <taxon>Fungi</taxon>
        <taxon>Dikarya</taxon>
        <taxon>Ascomycota</taxon>
        <taxon>Pezizomycotina</taxon>
        <taxon>Dothideomycetes</taxon>
        <taxon>Pleosporomycetidae</taxon>
        <taxon>Venturiales</taxon>
        <taxon>Venturiaceae</taxon>
        <taxon>Venturia</taxon>
    </lineage>
</organism>
<dbReference type="AlphaFoldDB" id="A0A8H3VS10"/>
<evidence type="ECO:0000313" key="4">
    <source>
        <dbReference type="Proteomes" id="UP000490939"/>
    </source>
</evidence>
<name>A0A8H3VS10_VENIN</name>
<feature type="region of interest" description="Disordered" evidence="1">
    <location>
        <begin position="805"/>
        <end position="881"/>
    </location>
</feature>
<evidence type="ECO:0000259" key="2">
    <source>
        <dbReference type="PROSITE" id="PS50234"/>
    </source>
</evidence>
<feature type="compositionally biased region" description="Low complexity" evidence="1">
    <location>
        <begin position="809"/>
        <end position="860"/>
    </location>
</feature>
<comment type="caution">
    <text evidence="3">The sequence shown here is derived from an EMBL/GenBank/DDBJ whole genome shotgun (WGS) entry which is preliminary data.</text>
</comment>
<feature type="compositionally biased region" description="Low complexity" evidence="1">
    <location>
        <begin position="321"/>
        <end position="332"/>
    </location>
</feature>
<feature type="compositionally biased region" description="Low complexity" evidence="1">
    <location>
        <begin position="149"/>
        <end position="163"/>
    </location>
</feature>
<feature type="compositionally biased region" description="Polar residues" evidence="1">
    <location>
        <begin position="125"/>
        <end position="139"/>
    </location>
</feature>
<feature type="region of interest" description="Disordered" evidence="1">
    <location>
        <begin position="62"/>
        <end position="88"/>
    </location>
</feature>
<feature type="region of interest" description="Disordered" evidence="1">
    <location>
        <begin position="125"/>
        <end position="196"/>
    </location>
</feature>
<keyword evidence="4" id="KW-1185">Reference proteome</keyword>
<gene>
    <name evidence="3" type="ORF">EG327_006960</name>
</gene>
<feature type="region of interest" description="Disordered" evidence="1">
    <location>
        <begin position="278"/>
        <end position="526"/>
    </location>
</feature>
<dbReference type="InterPro" id="IPR002035">
    <property type="entry name" value="VWF_A"/>
</dbReference>
<evidence type="ECO:0000256" key="1">
    <source>
        <dbReference type="SAM" id="MobiDB-lite"/>
    </source>
</evidence>
<feature type="domain" description="VWFA" evidence="2">
    <location>
        <begin position="590"/>
        <end position="788"/>
    </location>
</feature>
<accession>A0A8H3VS10</accession>
<dbReference type="Proteomes" id="UP000490939">
    <property type="component" value="Unassembled WGS sequence"/>
</dbReference>
<evidence type="ECO:0000313" key="3">
    <source>
        <dbReference type="EMBL" id="KAE9992991.1"/>
    </source>
</evidence>
<dbReference type="Gene3D" id="3.40.50.410">
    <property type="entry name" value="von Willebrand factor, type A domain"/>
    <property type="match status" value="1"/>
</dbReference>
<feature type="compositionally biased region" description="Polar residues" evidence="1">
    <location>
        <begin position="174"/>
        <end position="188"/>
    </location>
</feature>
<feature type="compositionally biased region" description="Low complexity" evidence="1">
    <location>
        <begin position="204"/>
        <end position="217"/>
    </location>
</feature>